<dbReference type="PROSITE" id="PS00329">
    <property type="entry name" value="HSP70_2"/>
    <property type="match status" value="1"/>
</dbReference>
<dbReference type="PANTHER" id="PTHR19375">
    <property type="entry name" value="HEAT SHOCK PROTEIN 70KDA"/>
    <property type="match status" value="1"/>
</dbReference>
<keyword evidence="3 4" id="KW-0067">ATP-binding</keyword>
<evidence type="ECO:0000256" key="1">
    <source>
        <dbReference type="ARBA" id="ARBA00007381"/>
    </source>
</evidence>
<comment type="similarity">
    <text evidence="1 4">Belongs to the heat shock protein 70 family.</text>
</comment>
<dbReference type="PRINTS" id="PR00301">
    <property type="entry name" value="HEATSHOCK70"/>
</dbReference>
<gene>
    <name evidence="5" type="ORF">IM816_16265</name>
</gene>
<dbReference type="RefSeq" id="WP_250338884.1">
    <property type="nucleotide sequence ID" value="NZ_CP063231.1"/>
</dbReference>
<evidence type="ECO:0000256" key="3">
    <source>
        <dbReference type="ARBA" id="ARBA00022840"/>
    </source>
</evidence>
<evidence type="ECO:0000256" key="2">
    <source>
        <dbReference type="ARBA" id="ARBA00022741"/>
    </source>
</evidence>
<keyword evidence="2 4" id="KW-0547">Nucleotide-binding</keyword>
<dbReference type="PROSITE" id="PS01036">
    <property type="entry name" value="HSP70_3"/>
    <property type="match status" value="1"/>
</dbReference>
<dbReference type="EMBL" id="CP063231">
    <property type="protein sequence ID" value="URL58133.1"/>
    <property type="molecule type" value="Genomic_DNA"/>
</dbReference>
<dbReference type="InterPro" id="IPR018181">
    <property type="entry name" value="Heat_shock_70_CS"/>
</dbReference>
<organism evidence="5 6">
    <name type="scientific">Luteibacter flocculans</name>
    <dbReference type="NCBI Taxonomy" id="2780091"/>
    <lineage>
        <taxon>Bacteria</taxon>
        <taxon>Pseudomonadati</taxon>
        <taxon>Pseudomonadota</taxon>
        <taxon>Gammaproteobacteria</taxon>
        <taxon>Lysobacterales</taxon>
        <taxon>Rhodanobacteraceae</taxon>
        <taxon>Luteibacter</taxon>
    </lineage>
</organism>
<evidence type="ECO:0000256" key="4">
    <source>
        <dbReference type="RuleBase" id="RU003322"/>
    </source>
</evidence>
<dbReference type="InterPro" id="IPR043129">
    <property type="entry name" value="ATPase_NBD"/>
</dbReference>
<accession>A0ABY4SZL5</accession>
<evidence type="ECO:0000313" key="5">
    <source>
        <dbReference type="EMBL" id="URL58133.1"/>
    </source>
</evidence>
<dbReference type="Gene3D" id="3.90.640.10">
    <property type="entry name" value="Actin, Chain A, domain 4"/>
    <property type="match status" value="1"/>
</dbReference>
<dbReference type="InterPro" id="IPR029047">
    <property type="entry name" value="HSP70_peptide-bd_sf"/>
</dbReference>
<proteinExistence type="inferred from homology"/>
<dbReference type="Gene3D" id="2.60.34.10">
    <property type="entry name" value="Substrate Binding Domain Of DNAk, Chain A, domain 1"/>
    <property type="match status" value="1"/>
</dbReference>
<evidence type="ECO:0000313" key="6">
    <source>
        <dbReference type="Proteomes" id="UP001056681"/>
    </source>
</evidence>
<dbReference type="SUPFAM" id="SSF53067">
    <property type="entry name" value="Actin-like ATPase domain"/>
    <property type="match status" value="2"/>
</dbReference>
<dbReference type="Gene3D" id="3.30.420.40">
    <property type="match status" value="2"/>
</dbReference>
<dbReference type="Pfam" id="PF00012">
    <property type="entry name" value="HSP70"/>
    <property type="match status" value="2"/>
</dbReference>
<dbReference type="InterPro" id="IPR013126">
    <property type="entry name" value="Hsp_70_fam"/>
</dbReference>
<reference evidence="5" key="1">
    <citation type="submission" date="2020-10" db="EMBL/GenBank/DDBJ databases">
        <title>Whole-genome sequence of Luteibacter sp. EIF3.</title>
        <authorList>
            <person name="Friedrich I."/>
            <person name="Hertel R."/>
            <person name="Daniel R."/>
        </authorList>
    </citation>
    <scope>NUCLEOTIDE SEQUENCE</scope>
    <source>
        <strain evidence="5">EIF3</strain>
    </source>
</reference>
<sequence>MIVGIDLGTTHSLVAAWIDGAPRLIPNALGGMLTPSCVGVDEDGSILVGHAARERLQTHPDRTTALFKRYMGSTRTVRLGDRDFRPEELSALVLRSLKADAEAFLGAPVKEAIITVPAYFSDAQRKATRVAGELAGLTVERLLNEPTAAALAYGLHEAERETQFLVFDLGGGTFDVSILEMFEGVMEVRASAGDNMLGGEDFTSLIADLAFANGIPDEARNDALFMQRLLARAETAKRDIGANGSASFETSYGKHTATVSLDQAALEKLAQPLLNRLWRPIERALRDARIRAADLDNVVLAGGATRMPIIRALATRMFGRFPAVGHDPDQVVALGAAVQAGLKMKDKALEEMVMTDVCPYTLGTEVVRLLDNGTQAAGFFAPVIERNSVVPISRVQRFSPVSPQQKQIRIGVYQGESRLVRDNVALGEILLPLEPGPGHAEGVDVRFTYDVNGLLEVEVTVVATGVRRQLVIESGEAHMSPEEIARRLAALSTLKIHPRDTLENRTLLARAERLYEQLLGGVRDQLGEFILRFEQVLATQDTRRIARDAAAFRETLDTIERDYRFTPTPVE</sequence>
<name>A0ABY4SZL5_9GAMM</name>
<keyword evidence="6" id="KW-1185">Reference proteome</keyword>
<dbReference type="PROSITE" id="PS00297">
    <property type="entry name" value="HSP70_1"/>
    <property type="match status" value="1"/>
</dbReference>
<dbReference type="SUPFAM" id="SSF100920">
    <property type="entry name" value="Heat shock protein 70kD (HSP70), peptide-binding domain"/>
    <property type="match status" value="1"/>
</dbReference>
<dbReference type="Proteomes" id="UP001056681">
    <property type="component" value="Chromosome"/>
</dbReference>
<protein>
    <submittedName>
        <fullName evidence="5">Molecular chaperone HscC</fullName>
    </submittedName>
</protein>